<evidence type="ECO:0000256" key="2">
    <source>
        <dbReference type="ARBA" id="ARBA00023125"/>
    </source>
</evidence>
<dbReference type="Pfam" id="PF00356">
    <property type="entry name" value="LacI"/>
    <property type="match status" value="1"/>
</dbReference>
<dbReference type="SMART" id="SM00354">
    <property type="entry name" value="HTH_LACI"/>
    <property type="match status" value="1"/>
</dbReference>
<keyword evidence="2" id="KW-0238">DNA-binding</keyword>
<comment type="caution">
    <text evidence="5">The sequence shown here is derived from an EMBL/GenBank/DDBJ whole genome shotgun (WGS) entry which is preliminary data.</text>
</comment>
<name>A0ABS6F3M3_9CLOT</name>
<sequence>MKVKLKDIAEKANTSITSVSLVLNNKPCRISDEKKALIKQIAKDNNYTPNINARSLITKETKTLGLIIPDIENIFFSKLTKTIETYCRQFGYALIIVNSNDEYKEDLHLLDLLLARGIDGLFITVSNSAYNHKEEVCSKLKSLTIPYIMIDRVFDELDCNQVYFDNVKGSYMATKYLIENGHTMISCITNSIYSKNTVSRFEGYKKAMKEHGLKIKDEYIIQGDYRIQSGYNTGDMVISNNTTAVFVTNDMMALGLLKRLSEKNIKIPEDLSIVSYDNLLNDFIIGIGITSIDQNISNLGKVACDLMLSLIKNEETEIKKICLDPQLIIKRSVKNFNTLGQGR</sequence>
<dbReference type="Proteomes" id="UP000736583">
    <property type="component" value="Unassembled WGS sequence"/>
</dbReference>
<keyword evidence="6" id="KW-1185">Reference proteome</keyword>
<dbReference type="PROSITE" id="PS50932">
    <property type="entry name" value="HTH_LACI_2"/>
    <property type="match status" value="1"/>
</dbReference>
<dbReference type="PANTHER" id="PTHR30146">
    <property type="entry name" value="LACI-RELATED TRANSCRIPTIONAL REPRESSOR"/>
    <property type="match status" value="1"/>
</dbReference>
<dbReference type="InterPro" id="IPR000843">
    <property type="entry name" value="HTH_LacI"/>
</dbReference>
<reference evidence="5 6" key="1">
    <citation type="submission" date="2021-06" db="EMBL/GenBank/DDBJ databases">
        <authorList>
            <person name="Sun Q."/>
            <person name="Li D."/>
        </authorList>
    </citation>
    <scope>NUCLEOTIDE SEQUENCE [LARGE SCALE GENOMIC DNA]</scope>
    <source>
        <strain evidence="5 6">MSJ-4</strain>
    </source>
</reference>
<dbReference type="InterPro" id="IPR001761">
    <property type="entry name" value="Peripla_BP/Lac1_sug-bd_dom"/>
</dbReference>
<evidence type="ECO:0000313" key="5">
    <source>
        <dbReference type="EMBL" id="MBU5592475.1"/>
    </source>
</evidence>
<dbReference type="RefSeq" id="WP_216457253.1">
    <property type="nucleotide sequence ID" value="NZ_JAHLQL010000004.1"/>
</dbReference>
<gene>
    <name evidence="5" type="ORF">KQI89_11990</name>
</gene>
<protein>
    <submittedName>
        <fullName evidence="5">LacI family transcriptional regulator</fullName>
    </submittedName>
</protein>
<feature type="domain" description="HTH lacI-type" evidence="4">
    <location>
        <begin position="3"/>
        <end position="58"/>
    </location>
</feature>
<organism evidence="5 6">
    <name type="scientific">Clostridium simiarum</name>
    <dbReference type="NCBI Taxonomy" id="2841506"/>
    <lineage>
        <taxon>Bacteria</taxon>
        <taxon>Bacillati</taxon>
        <taxon>Bacillota</taxon>
        <taxon>Clostridia</taxon>
        <taxon>Eubacteriales</taxon>
        <taxon>Clostridiaceae</taxon>
        <taxon>Clostridium</taxon>
    </lineage>
</organism>
<proteinExistence type="predicted"/>
<evidence type="ECO:0000256" key="3">
    <source>
        <dbReference type="ARBA" id="ARBA00023163"/>
    </source>
</evidence>
<dbReference type="EMBL" id="JAHLQL010000004">
    <property type="protein sequence ID" value="MBU5592475.1"/>
    <property type="molecule type" value="Genomic_DNA"/>
</dbReference>
<keyword evidence="3" id="KW-0804">Transcription</keyword>
<dbReference type="CDD" id="cd06267">
    <property type="entry name" value="PBP1_LacI_sugar_binding-like"/>
    <property type="match status" value="1"/>
</dbReference>
<dbReference type="CDD" id="cd01392">
    <property type="entry name" value="HTH_LacI"/>
    <property type="match status" value="1"/>
</dbReference>
<keyword evidence="1" id="KW-0805">Transcription regulation</keyword>
<dbReference type="Pfam" id="PF00532">
    <property type="entry name" value="Peripla_BP_1"/>
    <property type="match status" value="1"/>
</dbReference>
<evidence type="ECO:0000259" key="4">
    <source>
        <dbReference type="PROSITE" id="PS50932"/>
    </source>
</evidence>
<dbReference type="PANTHER" id="PTHR30146:SF109">
    <property type="entry name" value="HTH-TYPE TRANSCRIPTIONAL REGULATOR GALS"/>
    <property type="match status" value="1"/>
</dbReference>
<evidence type="ECO:0000313" key="6">
    <source>
        <dbReference type="Proteomes" id="UP000736583"/>
    </source>
</evidence>
<evidence type="ECO:0000256" key="1">
    <source>
        <dbReference type="ARBA" id="ARBA00023015"/>
    </source>
</evidence>
<accession>A0ABS6F3M3</accession>